<dbReference type="EMBL" id="JAAARO010000014">
    <property type="protein sequence ID" value="KAF5736946.1"/>
    <property type="molecule type" value="Genomic_DNA"/>
</dbReference>
<comment type="caution">
    <text evidence="7">Lacks conserved residue(s) required for the propagation of feature annotation.</text>
</comment>
<keyword evidence="6 7" id="KW-0472">Membrane</keyword>
<comment type="subcellular location">
    <subcellularLocation>
        <location evidence="1 7">Cell membrane</location>
        <topology evidence="1 7">Multi-pass membrane protein</topology>
    </subcellularLocation>
</comment>
<evidence type="ECO:0000259" key="9">
    <source>
        <dbReference type="Pfam" id="PF04535"/>
    </source>
</evidence>
<feature type="transmembrane region" description="Helical" evidence="7">
    <location>
        <begin position="33"/>
        <end position="52"/>
    </location>
</feature>
<comment type="subunit">
    <text evidence="7">Homodimer and heterodimers.</text>
</comment>
<dbReference type="AlphaFoldDB" id="A0A7J7CST2"/>
<proteinExistence type="inferred from homology"/>
<keyword evidence="5 7" id="KW-1133">Transmembrane helix</keyword>
<accession>A0A7J7CST2</accession>
<comment type="similarity">
    <text evidence="2 7">Belongs to the Casparian strip membrane proteins (CASP) family.</text>
</comment>
<evidence type="ECO:0000256" key="2">
    <source>
        <dbReference type="ARBA" id="ARBA00007651"/>
    </source>
</evidence>
<keyword evidence="3 7" id="KW-1003">Cell membrane</keyword>
<reference evidence="10 11" key="1">
    <citation type="journal article" date="2020" name="Nat. Commun.">
        <title>Genome of Tripterygium wilfordii and identification of cytochrome P450 involved in triptolide biosynthesis.</title>
        <authorList>
            <person name="Tu L."/>
            <person name="Su P."/>
            <person name="Zhang Z."/>
            <person name="Gao L."/>
            <person name="Wang J."/>
            <person name="Hu T."/>
            <person name="Zhou J."/>
            <person name="Zhang Y."/>
            <person name="Zhao Y."/>
            <person name="Liu Y."/>
            <person name="Song Y."/>
            <person name="Tong Y."/>
            <person name="Lu Y."/>
            <person name="Yang J."/>
            <person name="Xu C."/>
            <person name="Jia M."/>
            <person name="Peters R.J."/>
            <person name="Huang L."/>
            <person name="Gao W."/>
        </authorList>
    </citation>
    <scope>NUCLEOTIDE SEQUENCE [LARGE SCALE GENOMIC DNA]</scope>
    <source>
        <strain evidence="11">cv. XIE 37</strain>
        <tissue evidence="10">Leaf</tissue>
    </source>
</reference>
<evidence type="ECO:0000256" key="8">
    <source>
        <dbReference type="SAM" id="MobiDB-lite"/>
    </source>
</evidence>
<name>A0A7J7CST2_TRIWF</name>
<dbReference type="Pfam" id="PF04535">
    <property type="entry name" value="CASP_dom"/>
    <property type="match status" value="1"/>
</dbReference>
<feature type="region of interest" description="Disordered" evidence="8">
    <location>
        <begin position="1"/>
        <end position="26"/>
    </location>
</feature>
<dbReference type="GO" id="GO:0005886">
    <property type="term" value="C:plasma membrane"/>
    <property type="evidence" value="ECO:0007669"/>
    <property type="project" value="UniProtKB-SubCell"/>
</dbReference>
<dbReference type="InterPro" id="IPR006702">
    <property type="entry name" value="CASP_dom"/>
</dbReference>
<evidence type="ECO:0000313" key="11">
    <source>
        <dbReference type="Proteomes" id="UP000593562"/>
    </source>
</evidence>
<evidence type="ECO:0000256" key="4">
    <source>
        <dbReference type="ARBA" id="ARBA00022692"/>
    </source>
</evidence>
<dbReference type="Proteomes" id="UP000593562">
    <property type="component" value="Unassembled WGS sequence"/>
</dbReference>
<feature type="domain" description="Casparian strip membrane protein" evidence="9">
    <location>
        <begin position="26"/>
        <end position="85"/>
    </location>
</feature>
<comment type="caution">
    <text evidence="10">The sequence shown here is derived from an EMBL/GenBank/DDBJ whole genome shotgun (WGS) entry which is preliminary data.</text>
</comment>
<organism evidence="10 11">
    <name type="scientific">Tripterygium wilfordii</name>
    <name type="common">Thunder God vine</name>
    <dbReference type="NCBI Taxonomy" id="458696"/>
    <lineage>
        <taxon>Eukaryota</taxon>
        <taxon>Viridiplantae</taxon>
        <taxon>Streptophyta</taxon>
        <taxon>Embryophyta</taxon>
        <taxon>Tracheophyta</taxon>
        <taxon>Spermatophyta</taxon>
        <taxon>Magnoliopsida</taxon>
        <taxon>eudicotyledons</taxon>
        <taxon>Gunneridae</taxon>
        <taxon>Pentapetalae</taxon>
        <taxon>rosids</taxon>
        <taxon>fabids</taxon>
        <taxon>Celastrales</taxon>
        <taxon>Celastraceae</taxon>
        <taxon>Tripterygium</taxon>
    </lineage>
</organism>
<keyword evidence="4 7" id="KW-0812">Transmembrane</keyword>
<keyword evidence="11" id="KW-1185">Reference proteome</keyword>
<evidence type="ECO:0000256" key="1">
    <source>
        <dbReference type="ARBA" id="ARBA00004651"/>
    </source>
</evidence>
<evidence type="ECO:0000313" key="10">
    <source>
        <dbReference type="EMBL" id="KAF5736946.1"/>
    </source>
</evidence>
<protein>
    <recommendedName>
        <fullName evidence="7">CASP-like protein</fullName>
    </recommendedName>
</protein>
<dbReference type="InParanoid" id="A0A7J7CST2"/>
<evidence type="ECO:0000256" key="7">
    <source>
        <dbReference type="RuleBase" id="RU361233"/>
    </source>
</evidence>
<evidence type="ECO:0000256" key="3">
    <source>
        <dbReference type="ARBA" id="ARBA00022475"/>
    </source>
</evidence>
<evidence type="ECO:0000256" key="6">
    <source>
        <dbReference type="ARBA" id="ARBA00023136"/>
    </source>
</evidence>
<gene>
    <name evidence="10" type="ORF">HS088_TW14G01101</name>
</gene>
<sequence length="85" mass="8748">MESQMSSGNKVNGVMVEGGGARSSSSSVRAGDLVLRVLALVLTLTAAILMGVDKQTKVVPVVVSPNLPPLNVPVTAKSHYLSAFV</sequence>
<feature type="compositionally biased region" description="Polar residues" evidence="8">
    <location>
        <begin position="1"/>
        <end position="10"/>
    </location>
</feature>
<evidence type="ECO:0000256" key="5">
    <source>
        <dbReference type="ARBA" id="ARBA00022989"/>
    </source>
</evidence>